<evidence type="ECO:0008006" key="4">
    <source>
        <dbReference type="Google" id="ProtNLM"/>
    </source>
</evidence>
<dbReference type="OrthoDB" id="4955430at2"/>
<dbReference type="AlphaFoldDB" id="A0A1H1D3J1"/>
<dbReference type="KEGG" id="acry:AC20117_06205"/>
<dbReference type="RefSeq" id="WP_074700468.1">
    <property type="nucleotide sequence ID" value="NZ_CP018863.1"/>
</dbReference>
<protein>
    <recommendedName>
        <fullName evidence="4">Ribosomal protein L7/L12 C-terminal domain-containing protein</fullName>
    </recommendedName>
</protein>
<dbReference type="EMBL" id="FNKH01000002">
    <property type="protein sequence ID" value="SDQ70992.1"/>
    <property type="molecule type" value="Genomic_DNA"/>
</dbReference>
<reference evidence="2 3" key="1">
    <citation type="submission" date="2016-10" db="EMBL/GenBank/DDBJ databases">
        <authorList>
            <person name="de Groot N.N."/>
        </authorList>
    </citation>
    <scope>NUCLEOTIDE SEQUENCE [LARGE SCALE GENOMIC DNA]</scope>
    <source>
        <strain evidence="2 3">DSM 20117</strain>
    </source>
</reference>
<feature type="compositionally biased region" description="Low complexity" evidence="1">
    <location>
        <begin position="150"/>
        <end position="166"/>
    </location>
</feature>
<sequence>MELFLIPLLILVVVVALGLLLLKTAKRRSTPTDDGGGTGRRQGLTAAPATSKEHSELASSRLNQQQHTAVYSAIARGDALRAIKDYRAATGAGLREAASAVANMSAHPQPYTPPQAPQPEDGPGTARPDSDGTTERSAALKPDSTPEPLATPESSTTADASAARASVTPATGYRYRAIVSKGDEIREIASTRLNDEVFARIRAAALDGDKEAAVQLLMEHSDASQQEAAGFVELIHDEPPAGAPEGP</sequence>
<gene>
    <name evidence="2" type="ORF">SAMN04489742_2240</name>
</gene>
<evidence type="ECO:0000313" key="2">
    <source>
        <dbReference type="EMBL" id="SDQ70992.1"/>
    </source>
</evidence>
<keyword evidence="3" id="KW-1185">Reference proteome</keyword>
<evidence type="ECO:0000256" key="1">
    <source>
        <dbReference type="SAM" id="MobiDB-lite"/>
    </source>
</evidence>
<evidence type="ECO:0000313" key="3">
    <source>
        <dbReference type="Proteomes" id="UP000181917"/>
    </source>
</evidence>
<organism evidence="2 3">
    <name type="scientific">Crystallibacter crystallopoietes</name>
    <dbReference type="NCBI Taxonomy" id="37928"/>
    <lineage>
        <taxon>Bacteria</taxon>
        <taxon>Bacillati</taxon>
        <taxon>Actinomycetota</taxon>
        <taxon>Actinomycetes</taxon>
        <taxon>Micrococcales</taxon>
        <taxon>Micrococcaceae</taxon>
        <taxon>Crystallibacter</taxon>
    </lineage>
</organism>
<proteinExistence type="predicted"/>
<accession>A0A1H1D3J1</accession>
<name>A0A1H1D3J1_9MICC</name>
<feature type="region of interest" description="Disordered" evidence="1">
    <location>
        <begin position="28"/>
        <end position="64"/>
    </location>
</feature>
<dbReference type="Proteomes" id="UP000181917">
    <property type="component" value="Unassembled WGS sequence"/>
</dbReference>
<feature type="region of interest" description="Disordered" evidence="1">
    <location>
        <begin position="100"/>
        <end position="166"/>
    </location>
</feature>